<name>A0A2Z6M071_TRISU</name>
<dbReference type="EMBL" id="DF973181">
    <property type="protein sequence ID" value="GAU18260.1"/>
    <property type="molecule type" value="Genomic_DNA"/>
</dbReference>
<accession>A0A2Z6M071</accession>
<keyword evidence="2" id="KW-1185">Reference proteome</keyword>
<sequence length="85" mass="9517">MQTGFKHSNAMSQYQFSRLTLLRIGSLNRRTSSSTKGNPQLHVLEIPYSRFITARIDSVPYYIATSENEAFGSSPSTQLGETLET</sequence>
<protein>
    <submittedName>
        <fullName evidence="1">Uncharacterized protein</fullName>
    </submittedName>
</protein>
<reference evidence="2" key="1">
    <citation type="journal article" date="2017" name="Front. Plant Sci.">
        <title>Climate Clever Clovers: New Paradigm to Reduce the Environmental Footprint of Ruminants by Breeding Low Methanogenic Forages Utilizing Haplotype Variation.</title>
        <authorList>
            <person name="Kaur P."/>
            <person name="Appels R."/>
            <person name="Bayer P.E."/>
            <person name="Keeble-Gagnere G."/>
            <person name="Wang J."/>
            <person name="Hirakawa H."/>
            <person name="Shirasawa K."/>
            <person name="Vercoe P."/>
            <person name="Stefanova K."/>
            <person name="Durmic Z."/>
            <person name="Nichols P."/>
            <person name="Revell C."/>
            <person name="Isobe S.N."/>
            <person name="Edwards D."/>
            <person name="Erskine W."/>
        </authorList>
    </citation>
    <scope>NUCLEOTIDE SEQUENCE [LARGE SCALE GENOMIC DNA]</scope>
    <source>
        <strain evidence="2">cv. Daliak</strain>
    </source>
</reference>
<dbReference type="Proteomes" id="UP000242715">
    <property type="component" value="Unassembled WGS sequence"/>
</dbReference>
<evidence type="ECO:0000313" key="1">
    <source>
        <dbReference type="EMBL" id="GAU18260.1"/>
    </source>
</evidence>
<organism evidence="1 2">
    <name type="scientific">Trifolium subterraneum</name>
    <name type="common">Subterranean clover</name>
    <dbReference type="NCBI Taxonomy" id="3900"/>
    <lineage>
        <taxon>Eukaryota</taxon>
        <taxon>Viridiplantae</taxon>
        <taxon>Streptophyta</taxon>
        <taxon>Embryophyta</taxon>
        <taxon>Tracheophyta</taxon>
        <taxon>Spermatophyta</taxon>
        <taxon>Magnoliopsida</taxon>
        <taxon>eudicotyledons</taxon>
        <taxon>Gunneridae</taxon>
        <taxon>Pentapetalae</taxon>
        <taxon>rosids</taxon>
        <taxon>fabids</taxon>
        <taxon>Fabales</taxon>
        <taxon>Fabaceae</taxon>
        <taxon>Papilionoideae</taxon>
        <taxon>50 kb inversion clade</taxon>
        <taxon>NPAAA clade</taxon>
        <taxon>Hologalegina</taxon>
        <taxon>IRL clade</taxon>
        <taxon>Trifolieae</taxon>
        <taxon>Trifolium</taxon>
    </lineage>
</organism>
<evidence type="ECO:0000313" key="2">
    <source>
        <dbReference type="Proteomes" id="UP000242715"/>
    </source>
</evidence>
<dbReference type="AlphaFoldDB" id="A0A2Z6M071"/>
<gene>
    <name evidence="1" type="ORF">TSUD_176020</name>
</gene>
<proteinExistence type="predicted"/>